<dbReference type="Pfam" id="PF03404">
    <property type="entry name" value="Mo-co_dimer"/>
    <property type="match status" value="1"/>
</dbReference>
<feature type="domain" description="Oxidoreductase molybdopterin-binding" evidence="5">
    <location>
        <begin position="43"/>
        <end position="218"/>
    </location>
</feature>
<dbReference type="GO" id="GO:0008482">
    <property type="term" value="F:sulfite oxidase activity"/>
    <property type="evidence" value="ECO:0007669"/>
    <property type="project" value="TreeGrafter"/>
</dbReference>
<feature type="domain" description="Moybdenum cofactor oxidoreductase dimerisation" evidence="6">
    <location>
        <begin position="246"/>
        <end position="360"/>
    </location>
</feature>
<accession>A0A6J4PBW0</accession>
<dbReference type="InterPro" id="IPR008335">
    <property type="entry name" value="Mopterin_OxRdtase_euk"/>
</dbReference>
<dbReference type="Pfam" id="PF00174">
    <property type="entry name" value="Oxidored_molyb"/>
    <property type="match status" value="1"/>
</dbReference>
<dbReference type="FunFam" id="3.90.420.10:FF:000002">
    <property type="entry name" value="sulfite oxidase, mitochondrial"/>
    <property type="match status" value="1"/>
</dbReference>
<evidence type="ECO:0000256" key="2">
    <source>
        <dbReference type="ARBA" id="ARBA00022505"/>
    </source>
</evidence>
<gene>
    <name evidence="7" type="ORF">AVDCRST_MAG01-01-1649</name>
</gene>
<dbReference type="EMBL" id="CADCUW010000246">
    <property type="protein sequence ID" value="CAA9411590.1"/>
    <property type="molecule type" value="Genomic_DNA"/>
</dbReference>
<proteinExistence type="predicted"/>
<evidence type="ECO:0000313" key="7">
    <source>
        <dbReference type="EMBL" id="CAA9411590.1"/>
    </source>
</evidence>
<evidence type="ECO:0000256" key="3">
    <source>
        <dbReference type="ARBA" id="ARBA00022723"/>
    </source>
</evidence>
<organism evidence="7">
    <name type="scientific">uncultured Rubrobacteraceae bacterium</name>
    <dbReference type="NCBI Taxonomy" id="349277"/>
    <lineage>
        <taxon>Bacteria</taxon>
        <taxon>Bacillati</taxon>
        <taxon>Actinomycetota</taxon>
        <taxon>Rubrobacteria</taxon>
        <taxon>Rubrobacterales</taxon>
        <taxon>Rubrobacteraceae</taxon>
        <taxon>environmental samples</taxon>
    </lineage>
</organism>
<dbReference type="InterPro" id="IPR000572">
    <property type="entry name" value="OxRdtase_Mopterin-bd_dom"/>
</dbReference>
<dbReference type="Gene3D" id="3.90.420.10">
    <property type="entry name" value="Oxidoreductase, molybdopterin-binding domain"/>
    <property type="match status" value="1"/>
</dbReference>
<dbReference type="InterPro" id="IPR014756">
    <property type="entry name" value="Ig_E-set"/>
</dbReference>
<dbReference type="GO" id="GO:0030151">
    <property type="term" value="F:molybdenum ion binding"/>
    <property type="evidence" value="ECO:0007669"/>
    <property type="project" value="InterPro"/>
</dbReference>
<dbReference type="GO" id="GO:0006790">
    <property type="term" value="P:sulfur compound metabolic process"/>
    <property type="evidence" value="ECO:0007669"/>
    <property type="project" value="TreeGrafter"/>
</dbReference>
<dbReference type="InterPro" id="IPR036374">
    <property type="entry name" value="OxRdtase_Mopterin-bd_sf"/>
</dbReference>
<dbReference type="GO" id="GO:0020037">
    <property type="term" value="F:heme binding"/>
    <property type="evidence" value="ECO:0007669"/>
    <property type="project" value="TreeGrafter"/>
</dbReference>
<sequence length="363" mass="38941">MAPFGKHPRTIVRDGQPFNAEPPLGLLRRSFITPGEVFFSRNHGSVPEVDPGEYRLAVGGLVERPLSLSMEDLRGGFPKSEVVAVVECAGNRREGLMEVAPIPGETPWGAGAVGNARWAGVPLREVLALAGVGDGARHAAFVGLDEVEGEDGSFPYGGSVPLEKALGPEVLLAYEMNGEPLPREHGFPLRVMAPGYYGARSVKWLSGIELRETPSENHFQASEYKLFPPNATEETADLSEGLMLGEMQVNAAVCEPGEDEESSAGPVSVRGYALAGGGRRVERVDVSQDGGETWTQADLGEGAEEPWAWTFWETTIDLGPGEHRVVVRAVDSSAATQPKAAAEVWNFKGYANNSWHGVRVVAR</sequence>
<evidence type="ECO:0000259" key="5">
    <source>
        <dbReference type="Pfam" id="PF00174"/>
    </source>
</evidence>
<evidence type="ECO:0000256" key="1">
    <source>
        <dbReference type="ARBA" id="ARBA00001924"/>
    </source>
</evidence>
<keyword evidence="2" id="KW-0500">Molybdenum</keyword>
<dbReference type="AlphaFoldDB" id="A0A6J4PBW0"/>
<keyword evidence="4" id="KW-0560">Oxidoreductase</keyword>
<keyword evidence="3" id="KW-0479">Metal-binding</keyword>
<dbReference type="Gene3D" id="2.60.40.650">
    <property type="match status" value="1"/>
</dbReference>
<protein>
    <submittedName>
        <fullName evidence="7">COG2041: Sulfite oxidase and related enzymes</fullName>
    </submittedName>
</protein>
<dbReference type="GO" id="GO:0043546">
    <property type="term" value="F:molybdopterin cofactor binding"/>
    <property type="evidence" value="ECO:0007669"/>
    <property type="project" value="TreeGrafter"/>
</dbReference>
<reference evidence="7" key="1">
    <citation type="submission" date="2020-02" db="EMBL/GenBank/DDBJ databases">
        <authorList>
            <person name="Meier V. D."/>
        </authorList>
    </citation>
    <scope>NUCLEOTIDE SEQUENCE</scope>
    <source>
        <strain evidence="7">AVDCRST_MAG01</strain>
    </source>
</reference>
<dbReference type="InterPro" id="IPR005066">
    <property type="entry name" value="MoCF_OxRdtse_dimer"/>
</dbReference>
<evidence type="ECO:0000259" key="6">
    <source>
        <dbReference type="Pfam" id="PF03404"/>
    </source>
</evidence>
<dbReference type="SUPFAM" id="SSF56524">
    <property type="entry name" value="Oxidoreductase molybdopterin-binding domain"/>
    <property type="match status" value="1"/>
</dbReference>
<dbReference type="SUPFAM" id="SSF81296">
    <property type="entry name" value="E set domains"/>
    <property type="match status" value="1"/>
</dbReference>
<dbReference type="PANTHER" id="PTHR19372:SF7">
    <property type="entry name" value="SULFITE OXIDASE, MITOCHONDRIAL"/>
    <property type="match status" value="1"/>
</dbReference>
<comment type="cofactor">
    <cofactor evidence="1">
        <name>Mo-molybdopterin</name>
        <dbReference type="ChEBI" id="CHEBI:71302"/>
    </cofactor>
</comment>
<evidence type="ECO:0000256" key="4">
    <source>
        <dbReference type="ARBA" id="ARBA00023002"/>
    </source>
</evidence>
<name>A0A6J4PBW0_9ACTN</name>
<dbReference type="PRINTS" id="PR00407">
    <property type="entry name" value="EUMOPTERIN"/>
</dbReference>
<dbReference type="PANTHER" id="PTHR19372">
    <property type="entry name" value="SULFITE REDUCTASE"/>
    <property type="match status" value="1"/>
</dbReference>